<evidence type="ECO:0000256" key="11">
    <source>
        <dbReference type="SAM" id="Phobius"/>
    </source>
</evidence>
<dbReference type="InterPro" id="IPR002223">
    <property type="entry name" value="Kunitz_BPTI"/>
</dbReference>
<dbReference type="PROSITE" id="PS50279">
    <property type="entry name" value="BPTI_KUNITZ_2"/>
    <property type="match status" value="1"/>
</dbReference>
<reference evidence="16" key="3">
    <citation type="submission" date="2020-05" db="UniProtKB">
        <authorList>
            <consortium name="EnsemblMetazoa"/>
        </authorList>
    </citation>
    <scope>IDENTIFICATION</scope>
    <source>
        <strain evidence="16">Jacobina</strain>
    </source>
</reference>
<dbReference type="SMART" id="SM00209">
    <property type="entry name" value="TSP1"/>
    <property type="match status" value="5"/>
</dbReference>
<dbReference type="Gene3D" id="4.10.410.10">
    <property type="entry name" value="Pancreatic trypsin inhibitor Kunitz domain"/>
    <property type="match status" value="1"/>
</dbReference>
<feature type="domain" description="Reelin" evidence="13">
    <location>
        <begin position="13"/>
        <end position="186"/>
    </location>
</feature>
<dbReference type="VEuPathDB" id="VectorBase:LLOJ001964"/>
<dbReference type="Gene3D" id="2.60.40.2130">
    <property type="entry name" value="F-spondin domain"/>
    <property type="match status" value="2"/>
</dbReference>
<evidence type="ECO:0000256" key="10">
    <source>
        <dbReference type="SAM" id="MobiDB-lite"/>
    </source>
</evidence>
<evidence type="ECO:0000256" key="7">
    <source>
        <dbReference type="ARBA" id="ARBA00022900"/>
    </source>
</evidence>
<dbReference type="EMBL" id="AJWK01006548">
    <property type="status" value="NOT_ANNOTATED_CDS"/>
    <property type="molecule type" value="Genomic_DNA"/>
</dbReference>
<proteinExistence type="predicted"/>
<dbReference type="InterPro" id="IPR002861">
    <property type="entry name" value="Reeler_dom"/>
</dbReference>
<name>A0A1B0EWS7_LUTLO</name>
<keyword evidence="3" id="KW-0272">Extracellular matrix</keyword>
<dbReference type="InterPro" id="IPR038678">
    <property type="entry name" value="Spondin_N_sf"/>
</dbReference>
<keyword evidence="5" id="KW-0677">Repeat</keyword>
<keyword evidence="6" id="KW-0130">Cell adhesion</keyword>
<dbReference type="Pfam" id="PF00090">
    <property type="entry name" value="TSP_1"/>
    <property type="match status" value="5"/>
</dbReference>
<feature type="region of interest" description="Disordered" evidence="10">
    <location>
        <begin position="786"/>
        <end position="826"/>
    </location>
</feature>
<dbReference type="SUPFAM" id="SSF57362">
    <property type="entry name" value="BPTI-like"/>
    <property type="match status" value="1"/>
</dbReference>
<dbReference type="PRINTS" id="PR00759">
    <property type="entry name" value="BASICPTASE"/>
</dbReference>
<dbReference type="Pfam" id="PF06468">
    <property type="entry name" value="Spond_N"/>
    <property type="match status" value="2"/>
</dbReference>
<reference evidence="17" key="1">
    <citation type="submission" date="2012-05" db="EMBL/GenBank/DDBJ databases">
        <title>Whole Genome Assembly of Lutzomyia longipalpis.</title>
        <authorList>
            <person name="Richards S."/>
            <person name="Qu C."/>
            <person name="Dillon R."/>
            <person name="Worley K."/>
            <person name="Scherer S."/>
            <person name="Batterton M."/>
            <person name="Taylor A."/>
            <person name="Hawes A."/>
            <person name="Hernandez B."/>
            <person name="Kovar C."/>
            <person name="Mandapat C."/>
            <person name="Pham C."/>
            <person name="Qu C."/>
            <person name="Jing C."/>
            <person name="Bess C."/>
            <person name="Bandaranaike D."/>
            <person name="Ngo D."/>
            <person name="Ongeri F."/>
            <person name="Arias F."/>
            <person name="Lara F."/>
            <person name="Weissenberger G."/>
            <person name="Kamau G."/>
            <person name="Han H."/>
            <person name="Shen H."/>
            <person name="Dinh H."/>
            <person name="Khalil I."/>
            <person name="Jones J."/>
            <person name="Shafer J."/>
            <person name="Jayaseelan J."/>
            <person name="Quiroz J."/>
            <person name="Blankenburg K."/>
            <person name="Nguyen L."/>
            <person name="Jackson L."/>
            <person name="Francisco L."/>
            <person name="Tang L.-Y."/>
            <person name="Pu L.-L."/>
            <person name="Perales L."/>
            <person name="Lorensuhewa L."/>
            <person name="Munidasa M."/>
            <person name="Coyle M."/>
            <person name="Taylor M."/>
            <person name="Puazo M."/>
            <person name="Firestine M."/>
            <person name="Scheel M."/>
            <person name="Javaid M."/>
            <person name="Wang M."/>
            <person name="Li M."/>
            <person name="Tabassum N."/>
            <person name="Saada N."/>
            <person name="Osuji N."/>
            <person name="Aqrawi P."/>
            <person name="Fu Q."/>
            <person name="Thornton R."/>
            <person name="Raj R."/>
            <person name="Goodspeed R."/>
            <person name="Mata R."/>
            <person name="Najjar R."/>
            <person name="Gubbala S."/>
            <person name="Lee S."/>
            <person name="Denson S."/>
            <person name="Patil S."/>
            <person name="Macmil S."/>
            <person name="Qi S."/>
            <person name="Matskevitch T."/>
            <person name="Palculict T."/>
            <person name="Mathew T."/>
            <person name="Vee V."/>
            <person name="Velamala V."/>
            <person name="Korchina V."/>
            <person name="Cai W."/>
            <person name="Liu W."/>
            <person name="Dai W."/>
            <person name="Zou X."/>
            <person name="Zhu Y."/>
            <person name="Zhang Y."/>
            <person name="Wu Y.-Q."/>
            <person name="Xin Y."/>
            <person name="Nazarath L."/>
            <person name="Kovar C."/>
            <person name="Han Y."/>
            <person name="Muzny D."/>
            <person name="Gibbs R."/>
        </authorList>
    </citation>
    <scope>NUCLEOTIDE SEQUENCE [LARGE SCALE GENOMIC DNA]</scope>
    <source>
        <strain evidence="17">Jacobina</strain>
    </source>
</reference>
<evidence type="ECO:0000256" key="8">
    <source>
        <dbReference type="ARBA" id="ARBA00023157"/>
    </source>
</evidence>
<evidence type="ECO:0000313" key="16">
    <source>
        <dbReference type="EnsemblMetazoa" id="LLOJ001964-PA"/>
    </source>
</evidence>
<feature type="domain" description="Reelin" evidence="13">
    <location>
        <begin position="237"/>
        <end position="410"/>
    </location>
</feature>
<evidence type="ECO:0000313" key="15">
    <source>
        <dbReference type="EMBL" id="MBC1176406.1"/>
    </source>
</evidence>
<evidence type="ECO:0000256" key="3">
    <source>
        <dbReference type="ARBA" id="ARBA00022530"/>
    </source>
</evidence>
<keyword evidence="11" id="KW-0812">Transmembrane</keyword>
<dbReference type="Proteomes" id="UP000092461">
    <property type="component" value="Unassembled WGS sequence"/>
</dbReference>
<evidence type="ECO:0000256" key="6">
    <source>
        <dbReference type="ARBA" id="ARBA00022889"/>
    </source>
</evidence>
<organism evidence="16 17">
    <name type="scientific">Lutzomyia longipalpis</name>
    <name type="common">Sand fly</name>
    <dbReference type="NCBI Taxonomy" id="7200"/>
    <lineage>
        <taxon>Eukaryota</taxon>
        <taxon>Metazoa</taxon>
        <taxon>Ecdysozoa</taxon>
        <taxon>Arthropoda</taxon>
        <taxon>Hexapoda</taxon>
        <taxon>Insecta</taxon>
        <taxon>Pterygota</taxon>
        <taxon>Neoptera</taxon>
        <taxon>Endopterygota</taxon>
        <taxon>Diptera</taxon>
        <taxon>Nematocera</taxon>
        <taxon>Psychodoidea</taxon>
        <taxon>Psychodidae</taxon>
        <taxon>Lutzomyia</taxon>
        <taxon>Lutzomyia</taxon>
    </lineage>
</organism>
<dbReference type="Pfam" id="PF00014">
    <property type="entry name" value="Kunitz_BPTI"/>
    <property type="match status" value="1"/>
</dbReference>
<dbReference type="EMBL" id="GITU01007703">
    <property type="protein sequence ID" value="MBC1176406.1"/>
    <property type="molecule type" value="Transcribed_RNA"/>
</dbReference>
<evidence type="ECO:0000256" key="9">
    <source>
        <dbReference type="ARBA" id="ARBA00030964"/>
    </source>
</evidence>
<dbReference type="InterPro" id="IPR036880">
    <property type="entry name" value="Kunitz_BPTI_sf"/>
</dbReference>
<comment type="subcellular location">
    <subcellularLocation>
        <location evidence="1">Secreted</location>
        <location evidence="1">Extracellular space</location>
        <location evidence="1">Extracellular matrix</location>
    </subcellularLocation>
</comment>
<dbReference type="CDD" id="cd08544">
    <property type="entry name" value="Reeler"/>
    <property type="match status" value="2"/>
</dbReference>
<dbReference type="InterPro" id="IPR020901">
    <property type="entry name" value="Prtase_inh_Kunz-CS"/>
</dbReference>
<dbReference type="PANTHER" id="PTHR11311:SF16">
    <property type="entry name" value="SPONDIN-1"/>
    <property type="match status" value="1"/>
</dbReference>
<dbReference type="PROSITE" id="PS51020">
    <property type="entry name" value="SPONDIN"/>
    <property type="match status" value="2"/>
</dbReference>
<dbReference type="InterPro" id="IPR036383">
    <property type="entry name" value="TSP1_rpt_sf"/>
</dbReference>
<evidence type="ECO:0000259" key="14">
    <source>
        <dbReference type="PROSITE" id="PS51020"/>
    </source>
</evidence>
<keyword evidence="8" id="KW-1015">Disulfide bond</keyword>
<dbReference type="EMBL" id="AJWK01006549">
    <property type="status" value="NOT_ANNOTATED_CDS"/>
    <property type="molecule type" value="Genomic_DNA"/>
</dbReference>
<dbReference type="EMBL" id="AJWK01006547">
    <property type="status" value="NOT_ANNOTATED_CDS"/>
    <property type="molecule type" value="Genomic_DNA"/>
</dbReference>
<feature type="compositionally biased region" description="Acidic residues" evidence="10">
    <location>
        <begin position="803"/>
        <end position="815"/>
    </location>
</feature>
<dbReference type="GO" id="GO:0007155">
    <property type="term" value="P:cell adhesion"/>
    <property type="evidence" value="ECO:0007669"/>
    <property type="project" value="UniProtKB-KW"/>
</dbReference>
<dbReference type="CDD" id="cd00109">
    <property type="entry name" value="Kunitz-type"/>
    <property type="match status" value="1"/>
</dbReference>
<keyword evidence="4" id="KW-0646">Protease inhibitor</keyword>
<dbReference type="VEuPathDB" id="VectorBase:LLONM1_004476"/>
<dbReference type="FunFam" id="4.10.410.10:FF:000020">
    <property type="entry name" value="Collagen, type VI, alpha 3"/>
    <property type="match status" value="1"/>
</dbReference>
<feature type="transmembrane region" description="Helical" evidence="11">
    <location>
        <begin position="6"/>
        <end position="25"/>
    </location>
</feature>
<evidence type="ECO:0000256" key="2">
    <source>
        <dbReference type="ARBA" id="ARBA00019594"/>
    </source>
</evidence>
<dbReference type="Gene3D" id="2.60.40.4060">
    <property type="entry name" value="Reeler domain"/>
    <property type="match status" value="2"/>
</dbReference>
<dbReference type="Pfam" id="PF02014">
    <property type="entry name" value="Reeler"/>
    <property type="match status" value="2"/>
</dbReference>
<feature type="transmembrane region" description="Helical" evidence="11">
    <location>
        <begin position="228"/>
        <end position="249"/>
    </location>
</feature>
<dbReference type="GO" id="GO:0004867">
    <property type="term" value="F:serine-type endopeptidase inhibitor activity"/>
    <property type="evidence" value="ECO:0007669"/>
    <property type="project" value="UniProtKB-KW"/>
</dbReference>
<dbReference type="InterPro" id="IPR000884">
    <property type="entry name" value="TSP1_rpt"/>
</dbReference>
<evidence type="ECO:0000259" key="13">
    <source>
        <dbReference type="PROSITE" id="PS51019"/>
    </source>
</evidence>
<dbReference type="GO" id="GO:0031012">
    <property type="term" value="C:extracellular matrix"/>
    <property type="evidence" value="ECO:0007669"/>
    <property type="project" value="TreeGrafter"/>
</dbReference>
<dbReference type="InterPro" id="IPR009465">
    <property type="entry name" value="Spondin_N"/>
</dbReference>
<dbReference type="SMART" id="SM00131">
    <property type="entry name" value="KU"/>
    <property type="match status" value="1"/>
</dbReference>
<keyword evidence="3" id="KW-0964">Secreted</keyword>
<dbReference type="InterPro" id="IPR051418">
    <property type="entry name" value="Spondin/Thrombospondin_T1"/>
</dbReference>
<evidence type="ECO:0000256" key="4">
    <source>
        <dbReference type="ARBA" id="ARBA00022690"/>
    </source>
</evidence>
<feature type="region of interest" description="Disordered" evidence="10">
    <location>
        <begin position="881"/>
        <end position="914"/>
    </location>
</feature>
<feature type="domain" description="Spondin" evidence="14">
    <location>
        <begin position="187"/>
        <end position="229"/>
    </location>
</feature>
<dbReference type="FunFam" id="2.60.40.2130:FF:000002">
    <property type="entry name" value="Putative Spondin-1"/>
    <property type="match status" value="1"/>
</dbReference>
<evidence type="ECO:0000256" key="1">
    <source>
        <dbReference type="ARBA" id="ARBA00004498"/>
    </source>
</evidence>
<dbReference type="AlphaFoldDB" id="A0A1B0EWS7"/>
<protein>
    <recommendedName>
        <fullName evidence="2">Spondin-1</fullName>
    </recommendedName>
    <alternativeName>
        <fullName evidence="9">F-spondin</fullName>
    </alternativeName>
</protein>
<keyword evidence="7" id="KW-0722">Serine protease inhibitor</keyword>
<keyword evidence="11" id="KW-1133">Transmembrane helix</keyword>
<keyword evidence="17" id="KW-1185">Reference proteome</keyword>
<dbReference type="PROSITE" id="PS50092">
    <property type="entry name" value="TSP1"/>
    <property type="match status" value="5"/>
</dbReference>
<dbReference type="PROSITE" id="PS00280">
    <property type="entry name" value="BPTI_KUNITZ_1"/>
    <property type="match status" value="1"/>
</dbReference>
<evidence type="ECO:0000313" key="17">
    <source>
        <dbReference type="Proteomes" id="UP000092461"/>
    </source>
</evidence>
<dbReference type="SUPFAM" id="SSF82895">
    <property type="entry name" value="TSP-1 type 1 repeat"/>
    <property type="match status" value="5"/>
</dbReference>
<dbReference type="InterPro" id="IPR042307">
    <property type="entry name" value="Reeler_sf"/>
</dbReference>
<dbReference type="NCBIfam" id="NF038123">
    <property type="entry name" value="NF038123_dom"/>
    <property type="match status" value="1"/>
</dbReference>
<keyword evidence="11" id="KW-0472">Membrane</keyword>
<reference evidence="15" key="2">
    <citation type="journal article" date="2020" name="BMC">
        <title>Leishmania infection induces a limited differential gene expression in the sand fly midgut.</title>
        <authorList>
            <person name="Coutinho-Abreu I.V."/>
            <person name="Serafim T.D."/>
            <person name="Meneses C."/>
            <person name="Kamhawi S."/>
            <person name="Oliveira F."/>
            <person name="Valenzuela J.G."/>
        </authorList>
    </citation>
    <scope>NUCLEOTIDE SEQUENCE</scope>
    <source>
        <strain evidence="15">Jacobina</strain>
        <tissue evidence="15">Midgut</tissue>
    </source>
</reference>
<feature type="domain" description="Spondin" evidence="14">
    <location>
        <begin position="411"/>
        <end position="601"/>
    </location>
</feature>
<feature type="compositionally biased region" description="Acidic residues" evidence="10">
    <location>
        <begin position="902"/>
        <end position="914"/>
    </location>
</feature>
<dbReference type="Gene3D" id="2.20.100.10">
    <property type="entry name" value="Thrombospondin type-1 (TSP1) repeat"/>
    <property type="match status" value="5"/>
</dbReference>
<evidence type="ECO:0000259" key="12">
    <source>
        <dbReference type="PROSITE" id="PS50279"/>
    </source>
</evidence>
<feature type="domain" description="BPTI/Kunitz inhibitor" evidence="12">
    <location>
        <begin position="957"/>
        <end position="1007"/>
    </location>
</feature>
<dbReference type="EnsemblMetazoa" id="LLOJ001964-RA">
    <property type="protein sequence ID" value="LLOJ001964-PA"/>
    <property type="gene ID" value="LLOJ001964"/>
</dbReference>
<accession>A0A1B0EWS7</accession>
<evidence type="ECO:0000256" key="5">
    <source>
        <dbReference type="ARBA" id="ARBA00022737"/>
    </source>
</evidence>
<dbReference type="PROSITE" id="PS51019">
    <property type="entry name" value="REELIN"/>
    <property type="match status" value="2"/>
</dbReference>
<dbReference type="PANTHER" id="PTHR11311">
    <property type="entry name" value="SPONDIN"/>
    <property type="match status" value="1"/>
</dbReference>
<sequence>MICHGVAGVIITLTAALLLLPVGVVGRCDRVPEGSGASKSPADGRYRIKISGNPERYTPGEMYTVSLAGIRSMGVAHKFSGFMLTVEKETFDPIRDIGGIGIAGHFQLLGDTLAKFSDKCPNVVTHTSSLPKSDIQVLWTAPPPGSGCVVFRATVIEHRDVWYMDDGPLSKMFCEDEQDTIDVQPIIEDPCCACQEAKYELTFEGLWSRHTHPKDFPSNRWLTRFSDIIVAGVIATLTAALLLLPVGVVGRCDRVPEGSGASKSPADGRYRIKISGNPERYTPGEMYTVSLAGIRSMGVAHKFSGFMLTVEKETFDPIRDIGGIGIAGHFQLLGDTLAKFSDKCPNVVTHTSSLPKSDIQVLWTAPPPGSGCVVFRATVIEHRDVWYMDDGPLSKMFCEDEQDTIDVQPIIEDPCCACQEAKYELTFEGLWSRHTHPKDFPSNRWLTRFSDIIGASHTADYRFWEYGQQASEGLQQVAEHGSTRMLEGELKAQSENIRTIIKARGISYPNVTGKTFAVFRVDARHHLVSMVSMIDPSPDWIVGVSGLELCLPNCSWIENKVLNLYPWDAGTDSGPSYTSPDQPTNPRDVIRRIKSNFPNDPRSPFYDPSGGEMKAMARIHISRQRLYDKNCEATSEEDFGAFGGGSRACETTPWSTWSTCSVSCGRGERFRQRNYINPIAASQNRCNRKLQQSGTCYGTERHCRLGGGGEFQPNQPESTNEVFPDCALTDWSEWSECSNACGKGVRTRTRTYVVRSAMKKCQKASPNPPQLEQTVECLGRNCSGDIDDEYAPPPRGGYPIDGGDLDEDEEEEEDNFAFRPRQRPEVGRERENRECKMVPWSQFSPCNTSCGLGRRMRYRYPIRRGIDPMDVQSKAIDFFNRKPPLEPIEDPYDSGFNTNPMEEPEEEDPAAAEQQEDENCNEILCLEPDDPCYGESMLEIVMCGQNQPACDDVPARCLLPPTPGSCKTIRNRWFYDYRRGECAVFAYTGCDGNENNFESREDCMTSCKPSHDIQEEPQGYQAISSIPIRDQKRAETPRDCKVSHWERGPCNVTCGYGHRIKTRRILRMPQNGGKPCPRKLVRYERCDVPCNTSQDPCTYSVWSNWSPCSATCGSFSVQQRTRYVINPTPGVPCMDRIEERRCNVMPCPLGG</sequence>